<comment type="caution">
    <text evidence="3">The sequence shown here is derived from an EMBL/GenBank/DDBJ whole genome shotgun (WGS) entry which is preliminary data.</text>
</comment>
<dbReference type="AlphaFoldDB" id="A0A1Y1JPZ7"/>
<dbReference type="Proteomes" id="UP000195521">
    <property type="component" value="Unassembled WGS sequence"/>
</dbReference>
<gene>
    <name evidence="3" type="ORF">PGO_004455</name>
</gene>
<sequence length="131" mass="14211">MTLAPDEVYSPAHRWLELHGQKNNGVRFFPQNNEGIFYFLNPYSGCSNTTTPKGVLDVPHGDGCDEEEKEERELNSHSGGGLHSDSGSEGGIVIKGGTVNITPTEYPLKIYLITITIIVGAILLLSLLAKV</sequence>
<evidence type="ECO:0000313" key="4">
    <source>
        <dbReference type="Proteomes" id="UP000195521"/>
    </source>
</evidence>
<accession>A0A1Y1JPZ7</accession>
<keyword evidence="2" id="KW-1133">Transmembrane helix</keyword>
<dbReference type="RefSeq" id="XP_028547285.1">
    <property type="nucleotide sequence ID" value="XM_028691484.1"/>
</dbReference>
<feature type="non-terminal residue" evidence="3">
    <location>
        <position position="131"/>
    </location>
</feature>
<name>A0A1Y1JPZ7_PLAGO</name>
<feature type="region of interest" description="Disordered" evidence="1">
    <location>
        <begin position="57"/>
        <end position="89"/>
    </location>
</feature>
<proteinExistence type="predicted"/>
<dbReference type="EMBL" id="BDQF01000642">
    <property type="protein sequence ID" value="GAW84696.1"/>
    <property type="molecule type" value="Genomic_DNA"/>
</dbReference>
<keyword evidence="2" id="KW-0472">Membrane</keyword>
<evidence type="ECO:0000256" key="1">
    <source>
        <dbReference type="SAM" id="MobiDB-lite"/>
    </source>
</evidence>
<keyword evidence="4" id="KW-1185">Reference proteome</keyword>
<organism evidence="3 4">
    <name type="scientific">Plasmodium gonderi</name>
    <dbReference type="NCBI Taxonomy" id="77519"/>
    <lineage>
        <taxon>Eukaryota</taxon>
        <taxon>Sar</taxon>
        <taxon>Alveolata</taxon>
        <taxon>Apicomplexa</taxon>
        <taxon>Aconoidasida</taxon>
        <taxon>Haemosporida</taxon>
        <taxon>Plasmodiidae</taxon>
        <taxon>Plasmodium</taxon>
        <taxon>Plasmodium (Plasmodium)</taxon>
    </lineage>
</organism>
<protein>
    <submittedName>
        <fullName evidence="3">Uncharacterized protein</fullName>
    </submittedName>
</protein>
<dbReference type="GeneID" id="39745504"/>
<evidence type="ECO:0000256" key="2">
    <source>
        <dbReference type="SAM" id="Phobius"/>
    </source>
</evidence>
<feature type="transmembrane region" description="Helical" evidence="2">
    <location>
        <begin position="110"/>
        <end position="129"/>
    </location>
</feature>
<keyword evidence="2" id="KW-0812">Transmembrane</keyword>
<feature type="compositionally biased region" description="Gly residues" evidence="1">
    <location>
        <begin position="78"/>
        <end position="89"/>
    </location>
</feature>
<reference evidence="4" key="1">
    <citation type="submission" date="2017-04" db="EMBL/GenBank/DDBJ databases">
        <title>Plasmodium gonderi genome.</title>
        <authorList>
            <person name="Arisue N."/>
            <person name="Honma H."/>
            <person name="Kawai S."/>
            <person name="Tougan T."/>
            <person name="Tanabe K."/>
            <person name="Horii T."/>
        </authorList>
    </citation>
    <scope>NUCLEOTIDE SEQUENCE [LARGE SCALE GENOMIC DNA]</scope>
    <source>
        <strain evidence="4">ATCC 30045</strain>
    </source>
</reference>
<evidence type="ECO:0000313" key="3">
    <source>
        <dbReference type="EMBL" id="GAW84696.1"/>
    </source>
</evidence>